<dbReference type="EMBL" id="GBXM01063545">
    <property type="protein sequence ID" value="JAH45032.1"/>
    <property type="molecule type" value="Transcribed_RNA"/>
</dbReference>
<protein>
    <submittedName>
        <fullName evidence="1">Uncharacterized protein</fullName>
    </submittedName>
</protein>
<accession>A0A0E9SUV6</accession>
<proteinExistence type="predicted"/>
<name>A0A0E9SUV6_ANGAN</name>
<dbReference type="AlphaFoldDB" id="A0A0E9SUV6"/>
<reference evidence="1" key="1">
    <citation type="submission" date="2014-11" db="EMBL/GenBank/DDBJ databases">
        <authorList>
            <person name="Amaro Gonzalez C."/>
        </authorList>
    </citation>
    <scope>NUCLEOTIDE SEQUENCE</scope>
</reference>
<sequence>MWGNFSLKVSFMSFFRSDGLTYSITVVM</sequence>
<evidence type="ECO:0000313" key="1">
    <source>
        <dbReference type="EMBL" id="JAH45032.1"/>
    </source>
</evidence>
<reference evidence="1" key="2">
    <citation type="journal article" date="2015" name="Fish Shellfish Immunol.">
        <title>Early steps in the European eel (Anguilla anguilla)-Vibrio vulnificus interaction in the gills: Role of the RtxA13 toxin.</title>
        <authorList>
            <person name="Callol A."/>
            <person name="Pajuelo D."/>
            <person name="Ebbesson L."/>
            <person name="Teles M."/>
            <person name="MacKenzie S."/>
            <person name="Amaro C."/>
        </authorList>
    </citation>
    <scope>NUCLEOTIDE SEQUENCE</scope>
</reference>
<organism evidence="1">
    <name type="scientific">Anguilla anguilla</name>
    <name type="common">European freshwater eel</name>
    <name type="synonym">Muraena anguilla</name>
    <dbReference type="NCBI Taxonomy" id="7936"/>
    <lineage>
        <taxon>Eukaryota</taxon>
        <taxon>Metazoa</taxon>
        <taxon>Chordata</taxon>
        <taxon>Craniata</taxon>
        <taxon>Vertebrata</taxon>
        <taxon>Euteleostomi</taxon>
        <taxon>Actinopterygii</taxon>
        <taxon>Neopterygii</taxon>
        <taxon>Teleostei</taxon>
        <taxon>Anguilliformes</taxon>
        <taxon>Anguillidae</taxon>
        <taxon>Anguilla</taxon>
    </lineage>
</organism>